<dbReference type="AlphaFoldDB" id="Q83XH6"/>
<dbReference type="InterPro" id="IPR050336">
    <property type="entry name" value="Chromosome_partition/occlusion"/>
</dbReference>
<name>Q83XH6_VIBAN</name>
<evidence type="ECO:0000313" key="7">
    <source>
        <dbReference type="EMBL" id="MBF4437317.1"/>
    </source>
</evidence>
<dbReference type="SUPFAM" id="SSF110849">
    <property type="entry name" value="ParB/Sulfiredoxin"/>
    <property type="match status" value="1"/>
</dbReference>
<geneLocation type="plasmid" evidence="4">
    <name>pEIB1</name>
</geneLocation>
<comment type="similarity">
    <text evidence="1">Belongs to the ParB family.</text>
</comment>
<evidence type="ECO:0000256" key="1">
    <source>
        <dbReference type="ARBA" id="ARBA00006295"/>
    </source>
</evidence>
<dbReference type="SUPFAM" id="SSF109709">
    <property type="entry name" value="KorB DNA-binding domain-like"/>
    <property type="match status" value="1"/>
</dbReference>
<feature type="region of interest" description="Disordered" evidence="2">
    <location>
        <begin position="233"/>
        <end position="260"/>
    </location>
</feature>
<reference evidence="4" key="3">
    <citation type="journal article" date="2005" name="Arch. Microbiol.">
        <title>Gene cloning, expression and functional characterization of a phosphopantetheinyl transferase from Vibrio anguillarum serotype O1.</title>
        <authorList>
            <person name="Liu Q."/>
            <person name="Ma Y."/>
            <person name="Zhou L."/>
            <person name="Zhang Y."/>
        </authorList>
    </citation>
    <scope>NUCLEOTIDE SEQUENCE</scope>
    <source>
        <plasmid evidence="4">pEIB1</plasmid>
    </source>
</reference>
<dbReference type="EMBL" id="RDPI01000213">
    <property type="protein sequence ID" value="MBF4375569.1"/>
    <property type="molecule type" value="Genomic_DNA"/>
</dbReference>
<dbReference type="InterPro" id="IPR013741">
    <property type="entry name" value="KorB_domain"/>
</dbReference>
<keyword evidence="9" id="KW-1185">Reference proteome</keyword>
<protein>
    <submittedName>
        <fullName evidence="5">ParB/RepB/Spo0J family partition protein</fullName>
    </submittedName>
    <submittedName>
        <fullName evidence="4">Plasmid replication/partition protein</fullName>
    </submittedName>
</protein>
<dbReference type="InterPro" id="IPR003115">
    <property type="entry name" value="ParB_N"/>
</dbReference>
<evidence type="ECO:0000313" key="9">
    <source>
        <dbReference type="Proteomes" id="UP000726136"/>
    </source>
</evidence>
<evidence type="ECO:0000259" key="3">
    <source>
        <dbReference type="SMART" id="SM00470"/>
    </source>
</evidence>
<evidence type="ECO:0000313" key="8">
    <source>
        <dbReference type="Proteomes" id="UP000722957"/>
    </source>
</evidence>
<organism evidence="4">
    <name type="scientific">Vibrio anguillarum</name>
    <name type="common">Listonella anguillarum</name>
    <dbReference type="NCBI Taxonomy" id="55601"/>
    <lineage>
        <taxon>Bacteria</taxon>
        <taxon>Pseudomonadati</taxon>
        <taxon>Pseudomonadota</taxon>
        <taxon>Gammaproteobacteria</taxon>
        <taxon>Vibrionales</taxon>
        <taxon>Vibrionaceae</taxon>
        <taxon>Vibrio</taxon>
    </lineage>
</organism>
<evidence type="ECO:0000313" key="4">
    <source>
        <dbReference type="EMBL" id="AAO92393.1"/>
    </source>
</evidence>
<reference evidence="4" key="2">
    <citation type="journal article" date="2004" name="Arch. Microbiol.">
        <title>Cloning, identification and expression of an entE homologue angE from Vibrio anguillarum serotype O1.</title>
        <authorList>
            <person name="Liu Q."/>
            <person name="Ma Y."/>
            <person name="Wu H."/>
            <person name="Shao M."/>
            <person name="Liu H."/>
            <person name="Zhang Y."/>
        </authorList>
    </citation>
    <scope>NUCLEOTIDE SEQUENCE</scope>
    <source>
        <plasmid evidence="4">pEIB1</plasmid>
    </source>
</reference>
<dbReference type="Proteomes" id="UP000722957">
    <property type="component" value="Unassembled WGS sequence"/>
</dbReference>
<dbReference type="EMBL" id="SCLC01000840">
    <property type="protein sequence ID" value="MBF4437317.1"/>
    <property type="molecule type" value="Genomic_DNA"/>
</dbReference>
<dbReference type="Pfam" id="PF08535">
    <property type="entry name" value="KorB"/>
    <property type="match status" value="1"/>
</dbReference>
<reference evidence="8 9" key="4">
    <citation type="journal article" date="2021" name="PeerJ">
        <title>Analysis of 44 Vibrio anguillarum genomes reveals high genetic diversity.</title>
        <authorList>
            <person name="Hansen M.J."/>
            <person name="Dalsgaard I."/>
        </authorList>
    </citation>
    <scope>NUCLEOTIDE SEQUENCE</scope>
    <source>
        <strain evidence="6 9">040915-1/1B</strain>
        <strain evidence="5 8">17-16730-2A</strain>
        <strain evidence="7">850617-1/1</strain>
    </source>
</reference>
<dbReference type="KEGG" id="vau:VANGNB10_67p058c"/>
<dbReference type="Proteomes" id="UP000726136">
    <property type="component" value="Unassembled WGS sequence"/>
</dbReference>
<dbReference type="Proteomes" id="UP000786185">
    <property type="component" value="Unassembled WGS sequence"/>
</dbReference>
<dbReference type="GO" id="GO:0005694">
    <property type="term" value="C:chromosome"/>
    <property type="evidence" value="ECO:0007669"/>
    <property type="project" value="TreeGrafter"/>
</dbReference>
<dbReference type="Gene3D" id="1.10.10.730">
    <property type="entry name" value="KorB DNA-binding domain"/>
    <property type="match status" value="1"/>
</dbReference>
<evidence type="ECO:0000313" key="5">
    <source>
        <dbReference type="EMBL" id="MBF4274039.1"/>
    </source>
</evidence>
<gene>
    <name evidence="4" type="primary">JM39</name>
    <name evidence="5" type="ORF">EAY07_18835</name>
    <name evidence="6" type="ORF">EAY46_21440</name>
    <name evidence="7" type="ORF">ERJ77_23110</name>
</gene>
<proteinExistence type="inferred from homology"/>
<dbReference type="GO" id="GO:0003677">
    <property type="term" value="F:DNA binding"/>
    <property type="evidence" value="ECO:0007669"/>
    <property type="project" value="InterPro"/>
</dbReference>
<dbReference type="SMART" id="SM00470">
    <property type="entry name" value="ParB"/>
    <property type="match status" value="1"/>
</dbReference>
<dbReference type="EMBL" id="RDOM01000082">
    <property type="protein sequence ID" value="MBF4274039.1"/>
    <property type="molecule type" value="Genomic_DNA"/>
</dbReference>
<dbReference type="InterPro" id="IPR042075">
    <property type="entry name" value="KorB_DNA-db"/>
</dbReference>
<keyword evidence="4" id="KW-0614">Plasmid</keyword>
<dbReference type="Gene3D" id="6.10.250.140">
    <property type="match status" value="1"/>
</dbReference>
<feature type="domain" description="ParB-like N-terminal" evidence="3">
    <location>
        <begin position="38"/>
        <end position="124"/>
    </location>
</feature>
<dbReference type="Pfam" id="PF02195">
    <property type="entry name" value="ParB_N"/>
    <property type="match status" value="1"/>
</dbReference>
<accession>Q83XH6</accession>
<dbReference type="EMBL" id="AY255699">
    <property type="protein sequence ID" value="AAO92393.1"/>
    <property type="molecule type" value="Genomic_DNA"/>
</dbReference>
<sequence length="323" mass="36112">MSKKAFEKALQKENASKIEEFSFLGDDDSSEIHSAGTVLRIPKQLIYSIKQVRTKFRGIEELSQSIETEGQHQPITIYARDGKGYRIHQGERRWRAAGINDSITHLDCIVREGGTIWGQITENIQRDDLDPFDIAFKLKEEMDNDATLDQNAIAEKLSKSPAWVTQHLKLLQVPDYIFQAYDSEVIGDIDTVNSLRVAAEIDPKKVQTLLNDNGGKPLKRDTVKAFTRQVKQEKKDSIPGKAKAPKAKEKTVQEQAVNSETAEPVGQPVNGVMKNIQIRFENQVGYIDLSGEAEPSYIVIHLADSPGAITVPANEVELIGYVR</sequence>
<dbReference type="Gene3D" id="3.90.1530.30">
    <property type="match status" value="1"/>
</dbReference>
<dbReference type="NCBIfam" id="TIGR00180">
    <property type="entry name" value="parB_part"/>
    <property type="match status" value="1"/>
</dbReference>
<dbReference type="PANTHER" id="PTHR33375">
    <property type="entry name" value="CHROMOSOME-PARTITIONING PROTEIN PARB-RELATED"/>
    <property type="match status" value="1"/>
</dbReference>
<dbReference type="GO" id="GO:0007059">
    <property type="term" value="P:chromosome segregation"/>
    <property type="evidence" value="ECO:0007669"/>
    <property type="project" value="TreeGrafter"/>
</dbReference>
<dbReference type="InterPro" id="IPR036086">
    <property type="entry name" value="ParB/Sulfiredoxin_sf"/>
</dbReference>
<reference evidence="4" key="1">
    <citation type="journal article" date="2003" name="Acta Biochim. Biophys. Sin.">
        <title>DNA sequencing of a plasmid with virulence from marine fish pathogen Vibrio anguillarum.</title>
        <authorList>
            <person name="Wu H.Z."/>
            <person name="Zhang H.Z."/>
            <person name="Lu C.X."/>
            <person name="Liang N."/>
            <person name="Jin H.Y."/>
            <person name="Ma Y."/>
            <person name="Zhang Y.X."/>
        </authorList>
    </citation>
    <scope>NUCLEOTIDE SEQUENCE</scope>
    <source>
        <plasmid evidence="4">pEIB1</plasmid>
    </source>
</reference>
<evidence type="ECO:0000256" key="2">
    <source>
        <dbReference type="SAM" id="MobiDB-lite"/>
    </source>
</evidence>
<dbReference type="OMA" id="WGQITEN"/>
<dbReference type="PANTHER" id="PTHR33375:SF1">
    <property type="entry name" value="CHROMOSOME-PARTITIONING PROTEIN PARB-RELATED"/>
    <property type="match status" value="1"/>
</dbReference>
<dbReference type="InterPro" id="IPR004437">
    <property type="entry name" value="ParB/RepB/Spo0J"/>
</dbReference>
<evidence type="ECO:0000313" key="6">
    <source>
        <dbReference type="EMBL" id="MBF4375569.1"/>
    </source>
</evidence>
<dbReference type="RefSeq" id="WP_011154659.1">
    <property type="nucleotide sequence ID" value="NZ_CP016256.1"/>
</dbReference>